<dbReference type="Proteomes" id="UP000326837">
    <property type="component" value="Chromosome"/>
</dbReference>
<protein>
    <recommendedName>
        <fullName evidence="1">GH64 domain-containing protein</fullName>
    </recommendedName>
</protein>
<evidence type="ECO:0000313" key="3">
    <source>
        <dbReference type="Proteomes" id="UP000326837"/>
    </source>
</evidence>
<dbReference type="Pfam" id="PF16640">
    <property type="entry name" value="Big_3_5"/>
    <property type="match status" value="1"/>
</dbReference>
<evidence type="ECO:0000259" key="1">
    <source>
        <dbReference type="PROSITE" id="PS52006"/>
    </source>
</evidence>
<dbReference type="Gene3D" id="2.40.30.180">
    <property type="entry name" value="Ubiquitin-activating enzyme E1, FCCH domain"/>
    <property type="match status" value="2"/>
</dbReference>
<dbReference type="Pfam" id="PF16483">
    <property type="entry name" value="Glyco_hydro_64"/>
    <property type="match status" value="2"/>
</dbReference>
<dbReference type="InterPro" id="IPR042302">
    <property type="entry name" value="E1_FCCH_sf"/>
</dbReference>
<dbReference type="InterPro" id="IPR032109">
    <property type="entry name" value="Big_3_5"/>
</dbReference>
<feature type="domain" description="GH64" evidence="1">
    <location>
        <begin position="325"/>
        <end position="1057"/>
    </location>
</feature>
<accession>A0A5K7XA48</accession>
<dbReference type="Pfam" id="PF16190">
    <property type="entry name" value="E1_FCCH"/>
    <property type="match status" value="1"/>
</dbReference>
<dbReference type="Gene3D" id="2.60.40.10">
    <property type="entry name" value="Immunoglobulins"/>
    <property type="match status" value="1"/>
</dbReference>
<dbReference type="Gene3D" id="2.60.110.10">
    <property type="entry name" value="Thaumatin"/>
    <property type="match status" value="2"/>
</dbReference>
<sequence>MGLKRRRQRSANRHNPRLRFEPLERRDLMSGNQVISITSGNTYTFYDADRTKVSVKLTGPGSGQMTLTNGQLTGGSIDWMTLSGTTSTSQLKITASGGTDNGSTMNSLTVFSAINSQVALKQFSSSGITLSPNGQILLHGNVGDSFAIDNVGANALIDVEGTVATFTVGTMQANSSLTADGMISSLNIVTMNVGSEVLAPQIGKVKVTGSATGADIAAGIGGMQSVFFQSLVNSNVYTSGNIGPVVIQASGNGSVLAANRSPGTDNVFGTIDDFTMGAMPTVGSIGTVTLNGAPGTLQLLATGTVGTVTVPQGQSKPTVVDDVMSSFIPLEIAQAVANATGFDDDEVWIAVFGEEIATPAAGVTPPPGVSYYLDAGSLSPVGPNGQPTPIPISTATLEVGVNTPNQAILPSSTIAEWANASSVWGSNLQFPIPAPGNQFTGRILISVGAPVQAQVNSTNGTISAPSASNPADPSSGTFYDFLEFTVTNTAGVPSLDIDTSQVDAFGLPMTLQFFKDAQGTLPFNAHFTGVTATGSKTVTVLSGISGLKVGQAVTGTGMAVGAIIDSIDTGAGTIKLSLNATATSSAQGVALSAQNGGPVGVDGTRNEILDNANSNSLAAFLNLQLGAGHAGARPFLQSASPFEVAGGVPITGATTASSVVTITTNSTAGLVNGDQVFISDIQGATAANGLFTINNVTANTFTLNGLTAAGTYVAGGEWSLAITGASNPGANQPIVITASSTAGLQNGDLVEISDVGGNTYANGFYYISNVTATTFELDGSNGDSATAYTSGGTWRVYGSGSRLVSPKDVVEALLDSKSSNLLNNYYNEYIDKFFLQYLPANQFVMSGGQQVYGGGEVCQIESTASGSTLTYSGTVKQVGSLGYVLYLTTPSEATPYLVFYPFTASNLPNPTDYVPLFPTVAAPAWLVTAKMEGQSASQMLFACDGFFADNTFRATYYKDQNLPTYWSAVMGDLENSIAAAFNRGIALESGLLWGDRTSWFQQNNGQEGNYNYWVQYWHESGVAVDGLAYGFPYDDKFGSSTNLNVSQVGLAQVLLNSWSASQHSTTTTFTAIPASAQQGGPITLTAHVAPSGANPTPTGTVTFFVDGVAINSNDYSASPPWQPVTLDGSGNATISATLPALADGSTSHTYTVTAVYSGDANSAPSVAYQPLKLIGVNGDFLMTLSPAQAAMGANVGVTATLPGTTFTGTVAFSASLSDGSRSQPLGSPVPVTSSAFSGNITIPLALLSFTGDVTSSSNVITHVSDVSNLLENQTITNANFTGAQLITGITPPSLTLSAPALKSGTTTFMSNGVTFTATATAGQSSLTGLNTLAGLAFSSTPISQVFGSSQLLDANTTVIGNTPGQVVVQGTANQSASATTMISNGAGSVFPVTATFTPTNGAPYTAFVGFQGPPLPP</sequence>
<keyword evidence="3" id="KW-1185">Reference proteome</keyword>
<gene>
    <name evidence="2" type="ORF">PLANPX_2364</name>
</gene>
<reference evidence="3" key="1">
    <citation type="submission" date="2019-10" db="EMBL/GenBank/DDBJ databases">
        <title>Lacipirellula parvula gen. nov., sp. nov., representing a lineage of planctomycetes widespread in freshwater anoxic habitats, and description of the family Lacipirellulaceae.</title>
        <authorList>
            <person name="Dedysh S.N."/>
            <person name="Kulichevskaya I.S."/>
            <person name="Beletsky A.V."/>
            <person name="Rakitin A.L."/>
            <person name="Mardanov A.V."/>
            <person name="Ivanova A.A."/>
            <person name="Saltykova V.X."/>
            <person name="Rijpstra W.I.C."/>
            <person name="Sinninghe Damste J.S."/>
            <person name="Ravin N.V."/>
        </authorList>
    </citation>
    <scope>NUCLEOTIDE SEQUENCE [LARGE SCALE GENOMIC DNA]</scope>
    <source>
        <strain evidence="3">PX69</strain>
    </source>
</reference>
<dbReference type="InterPro" id="IPR013783">
    <property type="entry name" value="Ig-like_fold"/>
</dbReference>
<dbReference type="RefSeq" id="WP_152098665.1">
    <property type="nucleotide sequence ID" value="NZ_AP021861.1"/>
</dbReference>
<name>A0A5K7XA48_9BACT</name>
<evidence type="ECO:0000313" key="2">
    <source>
        <dbReference type="EMBL" id="BBO32752.1"/>
    </source>
</evidence>
<dbReference type="InterPro" id="IPR032418">
    <property type="entry name" value="E1_FCCH"/>
</dbReference>
<dbReference type="EMBL" id="AP021861">
    <property type="protein sequence ID" value="BBO32752.1"/>
    <property type="molecule type" value="Genomic_DNA"/>
</dbReference>
<dbReference type="InterPro" id="IPR037176">
    <property type="entry name" value="Osmotin/thaumatin-like_sf"/>
</dbReference>
<dbReference type="PROSITE" id="PS52006">
    <property type="entry name" value="GH64"/>
    <property type="match status" value="1"/>
</dbReference>
<proteinExistence type="predicted"/>
<organism evidence="2 3">
    <name type="scientific">Lacipirellula parvula</name>
    <dbReference type="NCBI Taxonomy" id="2650471"/>
    <lineage>
        <taxon>Bacteria</taxon>
        <taxon>Pseudomonadati</taxon>
        <taxon>Planctomycetota</taxon>
        <taxon>Planctomycetia</taxon>
        <taxon>Pirellulales</taxon>
        <taxon>Lacipirellulaceae</taxon>
        <taxon>Lacipirellula</taxon>
    </lineage>
</organism>
<dbReference type="KEGG" id="lpav:PLANPX_2364"/>
<dbReference type="InterPro" id="IPR032477">
    <property type="entry name" value="Glyco_hydro_64"/>
</dbReference>